<dbReference type="Proteomes" id="UP001054252">
    <property type="component" value="Unassembled WGS sequence"/>
</dbReference>
<keyword evidence="1" id="KW-0812">Transmembrane</keyword>
<name>A0AAV5LFZ5_9ROSI</name>
<dbReference type="EMBL" id="BPVZ01000112">
    <property type="protein sequence ID" value="GKV35592.1"/>
    <property type="molecule type" value="Genomic_DNA"/>
</dbReference>
<comment type="caution">
    <text evidence="2">The sequence shown here is derived from an EMBL/GenBank/DDBJ whole genome shotgun (WGS) entry which is preliminary data.</text>
</comment>
<reference evidence="2 3" key="1">
    <citation type="journal article" date="2021" name="Commun. Biol.">
        <title>The genome of Shorea leprosula (Dipterocarpaceae) highlights the ecological relevance of drought in aseasonal tropical rainforests.</title>
        <authorList>
            <person name="Ng K.K.S."/>
            <person name="Kobayashi M.J."/>
            <person name="Fawcett J.A."/>
            <person name="Hatakeyama M."/>
            <person name="Paape T."/>
            <person name="Ng C.H."/>
            <person name="Ang C.C."/>
            <person name="Tnah L.H."/>
            <person name="Lee C.T."/>
            <person name="Nishiyama T."/>
            <person name="Sese J."/>
            <person name="O'Brien M.J."/>
            <person name="Copetti D."/>
            <person name="Mohd Noor M.I."/>
            <person name="Ong R.C."/>
            <person name="Putra M."/>
            <person name="Sireger I.Z."/>
            <person name="Indrioko S."/>
            <person name="Kosugi Y."/>
            <person name="Izuno A."/>
            <person name="Isagi Y."/>
            <person name="Lee S.L."/>
            <person name="Shimizu K.K."/>
        </authorList>
    </citation>
    <scope>NUCLEOTIDE SEQUENCE [LARGE SCALE GENOMIC DNA]</scope>
    <source>
        <strain evidence="2">214</strain>
    </source>
</reference>
<keyword evidence="1" id="KW-0472">Membrane</keyword>
<organism evidence="2 3">
    <name type="scientific">Rubroshorea leprosula</name>
    <dbReference type="NCBI Taxonomy" id="152421"/>
    <lineage>
        <taxon>Eukaryota</taxon>
        <taxon>Viridiplantae</taxon>
        <taxon>Streptophyta</taxon>
        <taxon>Embryophyta</taxon>
        <taxon>Tracheophyta</taxon>
        <taxon>Spermatophyta</taxon>
        <taxon>Magnoliopsida</taxon>
        <taxon>eudicotyledons</taxon>
        <taxon>Gunneridae</taxon>
        <taxon>Pentapetalae</taxon>
        <taxon>rosids</taxon>
        <taxon>malvids</taxon>
        <taxon>Malvales</taxon>
        <taxon>Dipterocarpaceae</taxon>
        <taxon>Rubroshorea</taxon>
    </lineage>
</organism>
<evidence type="ECO:0000313" key="3">
    <source>
        <dbReference type="Proteomes" id="UP001054252"/>
    </source>
</evidence>
<proteinExistence type="predicted"/>
<accession>A0AAV5LFZ5</accession>
<dbReference type="AlphaFoldDB" id="A0AAV5LFZ5"/>
<keyword evidence="1" id="KW-1133">Transmembrane helix</keyword>
<feature type="transmembrane region" description="Helical" evidence="1">
    <location>
        <begin position="40"/>
        <end position="66"/>
    </location>
</feature>
<evidence type="ECO:0000256" key="1">
    <source>
        <dbReference type="SAM" id="Phobius"/>
    </source>
</evidence>
<sequence length="67" mass="7477">MLLSSFVFSSLFSAQKVLKHSPLHPLFSEQDNTIPPKPTSLFIILCLVVTCISCAFPNFCPSLFIFL</sequence>
<keyword evidence="3" id="KW-1185">Reference proteome</keyword>
<gene>
    <name evidence="2" type="ORF">SLEP1_g43839</name>
</gene>
<evidence type="ECO:0000313" key="2">
    <source>
        <dbReference type="EMBL" id="GKV35592.1"/>
    </source>
</evidence>
<protein>
    <submittedName>
        <fullName evidence="2">Uncharacterized protein</fullName>
    </submittedName>
</protein>